<dbReference type="Proteomes" id="UP000002145">
    <property type="component" value="Chromosome"/>
</dbReference>
<dbReference type="KEGG" id="cth:Cthe_2684"/>
<name>A3DIV4_ACET2</name>
<dbReference type="Pfam" id="PF07238">
    <property type="entry name" value="PilZ"/>
    <property type="match status" value="1"/>
</dbReference>
<dbReference type="GO" id="GO:0035438">
    <property type="term" value="F:cyclic-di-GMP binding"/>
    <property type="evidence" value="ECO:0007669"/>
    <property type="project" value="InterPro"/>
</dbReference>
<proteinExistence type="predicted"/>
<keyword evidence="3" id="KW-1185">Reference proteome</keyword>
<dbReference type="STRING" id="203119.Cthe_2684"/>
<gene>
    <name evidence="2" type="ordered locus">Cthe_2684</name>
</gene>
<sequence>MMHFCRWKMYSECVCRGVQTRIQGGVLMIGIQNWMNNHYGNATTCMASVSRDRIRWHEVEVTDISTRGLKFHSKKDFNVGEILHYDLNVYSMLTAFQFGVEGCITEKETLSDGFNYSVEFCNLDKNTKIQLDEIFNANIAVKNKHFSASDGIHSFVLNPRGSSVGKHYFRK</sequence>
<accession>A3DIV4</accession>
<reference evidence="2 3" key="2">
    <citation type="journal article" date="2013" name="Biotechnol. Biofuels">
        <title>Global transcriptome analysis of Clostridium thermocellum ATCC 27405 during growth on dilute acid pretreated Populus and switchgrass.</title>
        <authorList>
            <person name="Wilson C.M."/>
            <person name="Rodriguez M.Jr."/>
            <person name="Johnson C.M."/>
            <person name="Martin S.L."/>
            <person name="Chu T.M."/>
            <person name="Wolfinger R.D."/>
            <person name="Hauser L.J."/>
            <person name="Land M.L."/>
            <person name="Klingeman D.M."/>
            <person name="Syed M.H."/>
            <person name="Ragauskas A.J."/>
            <person name="Tschaplinski T.J."/>
            <person name="Mielenz J.R."/>
            <person name="Brown S.D."/>
        </authorList>
    </citation>
    <scope>NUCLEOTIDE SEQUENCE [LARGE SCALE GENOMIC DNA]</scope>
    <source>
        <strain evidence="3">ATCC 27405 / DSM 1237 / JCM 9322 / NBRC 103400 / NCIMB 10682 / NRRL B-4536 / VPI 7372</strain>
    </source>
</reference>
<dbReference type="EMBL" id="CP000568">
    <property type="protein sequence ID" value="ABN53883.1"/>
    <property type="molecule type" value="Genomic_DNA"/>
</dbReference>
<dbReference type="Gene3D" id="2.40.10.220">
    <property type="entry name" value="predicted glycosyltransferase like domains"/>
    <property type="match status" value="1"/>
</dbReference>
<dbReference type="HOGENOM" id="CLU_1560318_0_0_9"/>
<evidence type="ECO:0000313" key="3">
    <source>
        <dbReference type="Proteomes" id="UP000002145"/>
    </source>
</evidence>
<protein>
    <submittedName>
        <fullName evidence="2">Type IV pilus assembly PilZ</fullName>
    </submittedName>
</protein>
<dbReference type="eggNOG" id="ENOG5033YEE">
    <property type="taxonomic scope" value="Bacteria"/>
</dbReference>
<feature type="domain" description="PilZ" evidence="1">
    <location>
        <begin position="55"/>
        <end position="134"/>
    </location>
</feature>
<evidence type="ECO:0000259" key="1">
    <source>
        <dbReference type="Pfam" id="PF07238"/>
    </source>
</evidence>
<dbReference type="SUPFAM" id="SSF141371">
    <property type="entry name" value="PilZ domain-like"/>
    <property type="match status" value="1"/>
</dbReference>
<dbReference type="InterPro" id="IPR009875">
    <property type="entry name" value="PilZ_domain"/>
</dbReference>
<evidence type="ECO:0000313" key="2">
    <source>
        <dbReference type="EMBL" id="ABN53883.1"/>
    </source>
</evidence>
<reference evidence="3" key="1">
    <citation type="submission" date="2007-02" db="EMBL/GenBank/DDBJ databases">
        <title>Complete sequence of Clostridium thermocellum ATCC 27405.</title>
        <authorList>
            <consortium name="US DOE Joint Genome Institute"/>
            <person name="Copeland A."/>
            <person name="Lucas S."/>
            <person name="Lapidus A."/>
            <person name="Barry K."/>
            <person name="Detter J.C."/>
            <person name="Glavina del Rio T."/>
            <person name="Hammon N."/>
            <person name="Israni S."/>
            <person name="Dalin E."/>
            <person name="Tice H."/>
            <person name="Pitluck S."/>
            <person name="Chertkov O."/>
            <person name="Brettin T."/>
            <person name="Bruce D."/>
            <person name="Han C."/>
            <person name="Tapia R."/>
            <person name="Gilna P."/>
            <person name="Schmutz J."/>
            <person name="Larimer F."/>
            <person name="Land M."/>
            <person name="Hauser L."/>
            <person name="Kyrpides N."/>
            <person name="Mikhailova N."/>
            <person name="Wu J.H.D."/>
            <person name="Newcomb M."/>
            <person name="Richardson P."/>
        </authorList>
    </citation>
    <scope>NUCLEOTIDE SEQUENCE [LARGE SCALE GENOMIC DNA]</scope>
    <source>
        <strain evidence="3">ATCC 27405 / DSM 1237 / JCM 9322 / NBRC 103400 / NCIMB 10682 / NRRL B-4536 / VPI 7372</strain>
    </source>
</reference>
<dbReference type="AlphaFoldDB" id="A3DIV4"/>
<organism evidence="2 3">
    <name type="scientific">Acetivibrio thermocellus (strain ATCC 27405 / DSM 1237 / JCM 9322 / NBRC 103400 / NCIMB 10682 / NRRL B-4536 / VPI 7372)</name>
    <name type="common">Clostridium thermocellum</name>
    <dbReference type="NCBI Taxonomy" id="203119"/>
    <lineage>
        <taxon>Bacteria</taxon>
        <taxon>Bacillati</taxon>
        <taxon>Bacillota</taxon>
        <taxon>Clostridia</taxon>
        <taxon>Eubacteriales</taxon>
        <taxon>Oscillospiraceae</taxon>
        <taxon>Acetivibrio</taxon>
    </lineage>
</organism>